<dbReference type="EMBL" id="QGGB01000003">
    <property type="protein sequence ID" value="PWN07517.1"/>
    <property type="molecule type" value="Genomic_DNA"/>
</dbReference>
<keyword evidence="1" id="KW-1133">Transmembrane helix</keyword>
<dbReference type="SUPFAM" id="SSF74653">
    <property type="entry name" value="TolA/TonB C-terminal domain"/>
    <property type="match status" value="1"/>
</dbReference>
<feature type="transmembrane region" description="Helical" evidence="1">
    <location>
        <begin position="20"/>
        <end position="37"/>
    </location>
</feature>
<reference evidence="2 3" key="1">
    <citation type="submission" date="2018-05" db="EMBL/GenBank/DDBJ databases">
        <title>Rhodohalobacter halophilus gen. nov., sp. nov., a moderately halophilic member of the family Balneolaceae.</title>
        <authorList>
            <person name="Liu Z.-W."/>
        </authorList>
    </citation>
    <scope>NUCLEOTIDE SEQUENCE [LARGE SCALE GENOMIC DNA]</scope>
    <source>
        <strain evidence="2 3">8A47</strain>
    </source>
</reference>
<proteinExistence type="predicted"/>
<dbReference type="RefSeq" id="WP_109645298.1">
    <property type="nucleotide sequence ID" value="NZ_QGGB01000003.1"/>
</dbReference>
<dbReference type="AlphaFoldDB" id="A0A316TSG7"/>
<keyword evidence="1" id="KW-0472">Membrane</keyword>
<accession>A0A316TSG7</accession>
<keyword evidence="3" id="KW-1185">Reference proteome</keyword>
<evidence type="ECO:0000313" key="3">
    <source>
        <dbReference type="Proteomes" id="UP000245533"/>
    </source>
</evidence>
<dbReference type="Proteomes" id="UP000245533">
    <property type="component" value="Unassembled WGS sequence"/>
</dbReference>
<evidence type="ECO:0000256" key="1">
    <source>
        <dbReference type="SAM" id="Phobius"/>
    </source>
</evidence>
<dbReference type="Gene3D" id="3.30.1150.10">
    <property type="match status" value="1"/>
</dbReference>
<comment type="caution">
    <text evidence="2">The sequence shown here is derived from an EMBL/GenBank/DDBJ whole genome shotgun (WGS) entry which is preliminary data.</text>
</comment>
<sequence length="225" mass="26074">MFSTNKKSKQSETDYRQRFLLSVVIVEALILLSIHFWPSSEYIPQLDFEIPEQERVFLDEIQITRQQTSPPPPPRPMVPRPVPNDEIIEVDIEIEMDLEIPDLPELEDGFGTGETGEEERIVSNPQIPPTVVRIVEATAPSEVPEEYNGKLEMIVNFLVDTEGRVEEVSIMEIRLYDDEGNYEQLPFVQYGLMDAVLKAAMQWRFRPARQDGEVVKAFTRQRFNY</sequence>
<keyword evidence="1" id="KW-0812">Transmembrane</keyword>
<name>A0A316TSG7_9BACT</name>
<dbReference type="OrthoDB" id="9810145at2"/>
<organism evidence="2 3">
    <name type="scientific">Rhodohalobacter mucosus</name>
    <dbReference type="NCBI Taxonomy" id="2079485"/>
    <lineage>
        <taxon>Bacteria</taxon>
        <taxon>Pseudomonadati</taxon>
        <taxon>Balneolota</taxon>
        <taxon>Balneolia</taxon>
        <taxon>Balneolales</taxon>
        <taxon>Balneolaceae</taxon>
        <taxon>Rhodohalobacter</taxon>
    </lineage>
</organism>
<evidence type="ECO:0000313" key="2">
    <source>
        <dbReference type="EMBL" id="PWN07517.1"/>
    </source>
</evidence>
<protein>
    <submittedName>
        <fullName evidence="2">Uncharacterized protein</fullName>
    </submittedName>
</protein>
<gene>
    <name evidence="2" type="ORF">DDZ15_04455</name>
</gene>